<organism evidence="1 2">
    <name type="scientific">Nocardioides fonticola</name>
    <dbReference type="NCBI Taxonomy" id="450363"/>
    <lineage>
        <taxon>Bacteria</taxon>
        <taxon>Bacillati</taxon>
        <taxon>Actinomycetota</taxon>
        <taxon>Actinomycetes</taxon>
        <taxon>Propionibacteriales</taxon>
        <taxon>Nocardioidaceae</taxon>
        <taxon>Nocardioides</taxon>
    </lineage>
</organism>
<dbReference type="PANTHER" id="PTHR38479">
    <property type="entry name" value="LMO0824 PROTEIN"/>
    <property type="match status" value="1"/>
</dbReference>
<protein>
    <submittedName>
        <fullName evidence="1">Winged helix DNA-binding domain-containing protein</fullName>
    </submittedName>
</protein>
<reference evidence="2" key="1">
    <citation type="journal article" date="2019" name="Int. J. Syst. Evol. Microbiol.">
        <title>The Global Catalogue of Microorganisms (GCM) 10K type strain sequencing project: providing services to taxonomists for standard genome sequencing and annotation.</title>
        <authorList>
            <consortium name="The Broad Institute Genomics Platform"/>
            <consortium name="The Broad Institute Genome Sequencing Center for Infectious Disease"/>
            <person name="Wu L."/>
            <person name="Ma J."/>
        </authorList>
    </citation>
    <scope>NUCLEOTIDE SEQUENCE [LARGE SCALE GENOMIC DNA]</scope>
    <source>
        <strain evidence="2">JCM 16703</strain>
    </source>
</reference>
<comment type="caution">
    <text evidence="1">The sequence shown here is derived from an EMBL/GenBank/DDBJ whole genome shotgun (WGS) entry which is preliminary data.</text>
</comment>
<name>A0ABP7XJZ0_9ACTN</name>
<accession>A0ABP7XJZ0</accession>
<evidence type="ECO:0000313" key="2">
    <source>
        <dbReference type="Proteomes" id="UP001501495"/>
    </source>
</evidence>
<dbReference type="InterPro" id="IPR009351">
    <property type="entry name" value="AlkZ-like"/>
</dbReference>
<dbReference type="Pfam" id="PF06224">
    <property type="entry name" value="AlkZ-like"/>
    <property type="match status" value="1"/>
</dbReference>
<dbReference type="Proteomes" id="UP001501495">
    <property type="component" value="Unassembled WGS sequence"/>
</dbReference>
<keyword evidence="2" id="KW-1185">Reference proteome</keyword>
<evidence type="ECO:0000313" key="1">
    <source>
        <dbReference type="EMBL" id="GAA4119782.1"/>
    </source>
</evidence>
<keyword evidence="1" id="KW-0238">DNA-binding</keyword>
<dbReference type="PANTHER" id="PTHR38479:SF2">
    <property type="entry name" value="WINGED HELIX DNA-BINDING DOMAIN-CONTAINING PROTEIN"/>
    <property type="match status" value="1"/>
</dbReference>
<dbReference type="EMBL" id="BAAAZH010000014">
    <property type="protein sequence ID" value="GAA4119782.1"/>
    <property type="molecule type" value="Genomic_DNA"/>
</dbReference>
<gene>
    <name evidence="1" type="ORF">GCM10022215_22690</name>
</gene>
<proteinExistence type="predicted"/>
<dbReference type="GO" id="GO:0003677">
    <property type="term" value="F:DNA binding"/>
    <property type="evidence" value="ECO:0007669"/>
    <property type="project" value="UniProtKB-KW"/>
</dbReference>
<sequence length="392" mass="42958">MAAPVRVDDDERRARIGVRHALAQRVGDPVEATRAVGVLHATEPATVYLSLHARVDGLALDDVDRVLYRDRSLVKQLAMRRTLFCFPRDLLPAAWGSASQRVLAAESARIAKDVELAGQPDGVAWLGAVRGRILAELDTAPDGLTAVEVRERVPEIDLLGVGRGRVMTNLGLSAEVMRGENTQHWRVFRPRWTLAHRWLGEQPAALTEREGYRLLVHRWLERFGPGTEEDIVWWLGATKGIVRTALADLGAVAVTTAEGPGWLLPDDPLLDGARTDVGPWAALLPVLDPSIMGWRHRAFHLGSHGLALFDRNGNAGTTAWWNGRVVGCWVQDDAGVVEVRPLERLPQDAATALRAEAARLTAWLDGVRVGTVYPSPAMRADPADLPYPVLRA</sequence>
<dbReference type="RefSeq" id="WP_344733496.1">
    <property type="nucleotide sequence ID" value="NZ_BAAAZH010000014.1"/>
</dbReference>